<dbReference type="OrthoDB" id="3190691at2"/>
<evidence type="ECO:0000313" key="2">
    <source>
        <dbReference type="Proteomes" id="UP000215005"/>
    </source>
</evidence>
<sequence>MAGWRPWESRSFEVSVVGEKHHCSHPDVPPVDNVGFLDDVLAVEAERAGDEIRRLRLGERVEL</sequence>
<reference evidence="1 2" key="1">
    <citation type="submission" date="2017-08" db="EMBL/GenBank/DDBJ databases">
        <title>The complete genome sequence of Nocardiopsis gilva YIM 90087.</title>
        <authorList>
            <person name="Yin M."/>
            <person name="Tang S."/>
        </authorList>
    </citation>
    <scope>NUCLEOTIDE SEQUENCE [LARGE SCALE GENOMIC DNA]</scope>
    <source>
        <strain evidence="1 2">YIM 90087</strain>
    </source>
</reference>
<keyword evidence="2" id="KW-1185">Reference proteome</keyword>
<dbReference type="EMBL" id="CP022753">
    <property type="protein sequence ID" value="ASU82597.1"/>
    <property type="molecule type" value="Genomic_DNA"/>
</dbReference>
<proteinExistence type="predicted"/>
<accession>A0A223S3E3</accession>
<evidence type="ECO:0000313" key="1">
    <source>
        <dbReference type="EMBL" id="ASU82597.1"/>
    </source>
</evidence>
<name>A0A223S3E3_9ACTN</name>
<gene>
    <name evidence="1" type="ORF">CDO52_07175</name>
</gene>
<dbReference type="KEGG" id="ngv:CDO52_07175"/>
<organism evidence="1 2">
    <name type="scientific">Nocardiopsis gilva YIM 90087</name>
    <dbReference type="NCBI Taxonomy" id="1235441"/>
    <lineage>
        <taxon>Bacteria</taxon>
        <taxon>Bacillati</taxon>
        <taxon>Actinomycetota</taxon>
        <taxon>Actinomycetes</taxon>
        <taxon>Streptosporangiales</taxon>
        <taxon>Nocardiopsidaceae</taxon>
        <taxon>Nocardiopsis</taxon>
    </lineage>
</organism>
<protein>
    <submittedName>
        <fullName evidence="1">Uncharacterized protein</fullName>
    </submittedName>
</protein>
<dbReference type="Proteomes" id="UP000215005">
    <property type="component" value="Chromosome"/>
</dbReference>
<dbReference type="AlphaFoldDB" id="A0A223S3E3"/>